<dbReference type="OrthoDB" id="8242722at2"/>
<proteinExistence type="predicted"/>
<feature type="compositionally biased region" description="Low complexity" evidence="1">
    <location>
        <begin position="55"/>
        <end position="64"/>
    </location>
</feature>
<evidence type="ECO:0000256" key="2">
    <source>
        <dbReference type="SAM" id="SignalP"/>
    </source>
</evidence>
<gene>
    <name evidence="3" type="ORF">SAMN05444159_3997</name>
</gene>
<evidence type="ECO:0000256" key="1">
    <source>
        <dbReference type="SAM" id="MobiDB-lite"/>
    </source>
</evidence>
<evidence type="ECO:0000313" key="3">
    <source>
        <dbReference type="EMBL" id="SHK71494.1"/>
    </source>
</evidence>
<reference evidence="3 4" key="1">
    <citation type="submission" date="2016-11" db="EMBL/GenBank/DDBJ databases">
        <authorList>
            <person name="Jaros S."/>
            <person name="Januszkiewicz K."/>
            <person name="Wedrychowicz H."/>
        </authorList>
    </citation>
    <scope>NUCLEOTIDE SEQUENCE [LARGE SCALE GENOMIC DNA]</scope>
    <source>
        <strain evidence="3 4">GAS499</strain>
    </source>
</reference>
<feature type="signal peptide" evidence="2">
    <location>
        <begin position="1"/>
        <end position="19"/>
    </location>
</feature>
<keyword evidence="2" id="KW-0732">Signal</keyword>
<protein>
    <submittedName>
        <fullName evidence="3">Uncharacterized protein</fullName>
    </submittedName>
</protein>
<evidence type="ECO:0000313" key="4">
    <source>
        <dbReference type="Proteomes" id="UP000189935"/>
    </source>
</evidence>
<feature type="chain" id="PRO_5012229465" evidence="2">
    <location>
        <begin position="20"/>
        <end position="104"/>
    </location>
</feature>
<organism evidence="3 4">
    <name type="scientific">Bradyrhizobium lablabi</name>
    <dbReference type="NCBI Taxonomy" id="722472"/>
    <lineage>
        <taxon>Bacteria</taxon>
        <taxon>Pseudomonadati</taxon>
        <taxon>Pseudomonadota</taxon>
        <taxon>Alphaproteobacteria</taxon>
        <taxon>Hyphomicrobiales</taxon>
        <taxon>Nitrobacteraceae</taxon>
        <taxon>Bradyrhizobium</taxon>
    </lineage>
</organism>
<name>A0A1M6UQR2_9BRAD</name>
<dbReference type="EMBL" id="LT670844">
    <property type="protein sequence ID" value="SHK71494.1"/>
    <property type="molecule type" value="Genomic_DNA"/>
</dbReference>
<accession>A0A1M6UQR2</accession>
<dbReference type="Proteomes" id="UP000189935">
    <property type="component" value="Chromosome I"/>
</dbReference>
<dbReference type="AlphaFoldDB" id="A0A1M6UQR2"/>
<dbReference type="RefSeq" id="WP_079540651.1">
    <property type="nucleotide sequence ID" value="NZ_LT670844.1"/>
</dbReference>
<sequence>MRKFILIAALVLVSATAQAGVSRGLTIASNDDQPAATDQAKPAETPTYVARPAAVTPAAQTPAADPSKPVADKDVHAKAAMRKHRRGLTEARVIYELHRHGIYW</sequence>
<feature type="region of interest" description="Disordered" evidence="1">
    <location>
        <begin position="55"/>
        <end position="83"/>
    </location>
</feature>